<accession>A0A7K0KI69</accession>
<dbReference type="EMBL" id="VUNG01000040">
    <property type="protein sequence ID" value="MST85522.1"/>
    <property type="molecule type" value="Genomic_DNA"/>
</dbReference>
<keyword evidence="2" id="KW-0808">Transferase</keyword>
<evidence type="ECO:0000313" key="3">
    <source>
        <dbReference type="Proteomes" id="UP000438914"/>
    </source>
</evidence>
<dbReference type="PANTHER" id="PTHR43685">
    <property type="entry name" value="GLYCOSYLTRANSFERASE"/>
    <property type="match status" value="1"/>
</dbReference>
<dbReference type="InterPro" id="IPR029044">
    <property type="entry name" value="Nucleotide-diphossugar_trans"/>
</dbReference>
<sequence length="313" mass="36539">MKLSIIIPVYQTQSTLKRCVDSILTQDFRDWQMILVDDASTDGSAKTCENYAKREGRIQHIRLKRNSGLSAARNAGLSKAKGDYIMFVDSDDYLASDTLKELMEQLSIHPDYDMLEFPLYRHFGSPRQRRVTFPRREYTFNAVYWLETKAWQHTYACNKVYKREVWQNVRFPEGRTFEDTFTLPQVLRHCNRVATTDIGLYYYTFNPNGITQRAGAKDLNSLLDGNLIMLRRMAADKRAKQKVKEYDRLMADYYADVLNIQLDVFRSTGKIRQDFPILPYHNTIKLKVLHLLGLKTLCKIHKLVCRNHSSASL</sequence>
<evidence type="ECO:0000313" key="2">
    <source>
        <dbReference type="EMBL" id="MST85522.1"/>
    </source>
</evidence>
<proteinExistence type="predicted"/>
<dbReference type="AlphaFoldDB" id="A0A7K0KI69"/>
<feature type="domain" description="Glycosyltransferase 2-like" evidence="1">
    <location>
        <begin position="4"/>
        <end position="165"/>
    </location>
</feature>
<dbReference type="Proteomes" id="UP000438914">
    <property type="component" value="Unassembled WGS sequence"/>
</dbReference>
<protein>
    <submittedName>
        <fullName evidence="2">Glycosyltransferase family 2 protein</fullName>
    </submittedName>
</protein>
<reference evidence="2 3" key="1">
    <citation type="submission" date="2019-08" db="EMBL/GenBank/DDBJ databases">
        <title>In-depth cultivation of the pig gut microbiome towards novel bacterial diversity and tailored functional studies.</title>
        <authorList>
            <person name="Wylensek D."/>
            <person name="Hitch T.C.A."/>
            <person name="Clavel T."/>
        </authorList>
    </citation>
    <scope>NUCLEOTIDE SEQUENCE [LARGE SCALE GENOMIC DNA]</scope>
    <source>
        <strain evidence="2 3">LKV-178-WT-2A</strain>
    </source>
</reference>
<dbReference type="InterPro" id="IPR050834">
    <property type="entry name" value="Glycosyltransf_2"/>
</dbReference>
<organism evidence="2 3">
    <name type="scientific">Hallella mizrahii</name>
    <dbReference type="NCBI Taxonomy" id="2606637"/>
    <lineage>
        <taxon>Bacteria</taxon>
        <taxon>Pseudomonadati</taxon>
        <taxon>Bacteroidota</taxon>
        <taxon>Bacteroidia</taxon>
        <taxon>Bacteroidales</taxon>
        <taxon>Prevotellaceae</taxon>
        <taxon>Hallella</taxon>
    </lineage>
</organism>
<dbReference type="CDD" id="cd00761">
    <property type="entry name" value="Glyco_tranf_GTA_type"/>
    <property type="match status" value="1"/>
</dbReference>
<comment type="caution">
    <text evidence="2">The sequence shown here is derived from an EMBL/GenBank/DDBJ whole genome shotgun (WGS) entry which is preliminary data.</text>
</comment>
<dbReference type="InterPro" id="IPR001173">
    <property type="entry name" value="Glyco_trans_2-like"/>
</dbReference>
<name>A0A7K0KI69_9BACT</name>
<evidence type="ECO:0000259" key="1">
    <source>
        <dbReference type="Pfam" id="PF00535"/>
    </source>
</evidence>
<dbReference type="SUPFAM" id="SSF53448">
    <property type="entry name" value="Nucleotide-diphospho-sugar transferases"/>
    <property type="match status" value="1"/>
</dbReference>
<dbReference type="GO" id="GO:0016740">
    <property type="term" value="F:transferase activity"/>
    <property type="evidence" value="ECO:0007669"/>
    <property type="project" value="UniProtKB-KW"/>
</dbReference>
<dbReference type="PANTHER" id="PTHR43685:SF2">
    <property type="entry name" value="GLYCOSYLTRANSFERASE 2-LIKE DOMAIN-CONTAINING PROTEIN"/>
    <property type="match status" value="1"/>
</dbReference>
<dbReference type="Gene3D" id="3.90.550.10">
    <property type="entry name" value="Spore Coat Polysaccharide Biosynthesis Protein SpsA, Chain A"/>
    <property type="match status" value="1"/>
</dbReference>
<gene>
    <name evidence="2" type="ORF">FYJ73_12740</name>
</gene>
<dbReference type="Pfam" id="PF00535">
    <property type="entry name" value="Glycos_transf_2"/>
    <property type="match status" value="1"/>
</dbReference>
<keyword evidence="3" id="KW-1185">Reference proteome</keyword>
<dbReference type="RefSeq" id="WP_154535109.1">
    <property type="nucleotide sequence ID" value="NZ_VUNG01000040.1"/>
</dbReference>